<dbReference type="PANTHER" id="PTHR43245">
    <property type="entry name" value="BIFUNCTIONAL POLYMYXIN RESISTANCE PROTEIN ARNA"/>
    <property type="match status" value="1"/>
</dbReference>
<dbReference type="SUPFAM" id="SSF51735">
    <property type="entry name" value="NAD(P)-binding Rossmann-fold domains"/>
    <property type="match status" value="1"/>
</dbReference>
<gene>
    <name evidence="4" type="ORF">HETSPECPRED_007953</name>
</gene>
<comment type="similarity">
    <text evidence="1">Belongs to the 3-beta-HSD family.</text>
</comment>
<dbReference type="InterPro" id="IPR050177">
    <property type="entry name" value="Lipid_A_modif_metabolic_enz"/>
</dbReference>
<evidence type="ECO:0000259" key="3">
    <source>
        <dbReference type="Pfam" id="PF01073"/>
    </source>
</evidence>
<reference evidence="4" key="1">
    <citation type="submission" date="2021-03" db="EMBL/GenBank/DDBJ databases">
        <authorList>
            <person name="Tagirdzhanova G."/>
        </authorList>
    </citation>
    <scope>NUCLEOTIDE SEQUENCE</scope>
</reference>
<evidence type="ECO:0000313" key="5">
    <source>
        <dbReference type="Proteomes" id="UP000664521"/>
    </source>
</evidence>
<dbReference type="Proteomes" id="UP000664521">
    <property type="component" value="Unassembled WGS sequence"/>
</dbReference>
<dbReference type="PANTHER" id="PTHR43245:SF51">
    <property type="entry name" value="SHORT CHAIN DEHYDROGENASE_REDUCTASE FAMILY 42E, MEMBER 2"/>
    <property type="match status" value="1"/>
</dbReference>
<dbReference type="GO" id="GO:0016616">
    <property type="term" value="F:oxidoreductase activity, acting on the CH-OH group of donors, NAD or NADP as acceptor"/>
    <property type="evidence" value="ECO:0007669"/>
    <property type="project" value="InterPro"/>
</dbReference>
<dbReference type="Gene3D" id="3.40.50.720">
    <property type="entry name" value="NAD(P)-binding Rossmann-like Domain"/>
    <property type="match status" value="1"/>
</dbReference>
<evidence type="ECO:0000256" key="2">
    <source>
        <dbReference type="ARBA" id="ARBA00023002"/>
    </source>
</evidence>
<dbReference type="EMBL" id="CAJPDS010000006">
    <property type="protein sequence ID" value="CAF9907973.1"/>
    <property type="molecule type" value="Genomic_DNA"/>
</dbReference>
<dbReference type="Pfam" id="PF01073">
    <property type="entry name" value="3Beta_HSD"/>
    <property type="match status" value="1"/>
</dbReference>
<evidence type="ECO:0000256" key="1">
    <source>
        <dbReference type="ARBA" id="ARBA00009219"/>
    </source>
</evidence>
<evidence type="ECO:0000313" key="4">
    <source>
        <dbReference type="EMBL" id="CAF9907973.1"/>
    </source>
</evidence>
<accession>A0A8H3I7M1</accession>
<protein>
    <recommendedName>
        <fullName evidence="3">3-beta hydroxysteroid dehydrogenase/isomerase domain-containing protein</fullName>
    </recommendedName>
</protein>
<sequence length="366" mass="40124">MSSKLTNTPVLVVGGCGFLGHHIVSQLLEAHAQVSVLDFKLDRNRNPSVEYHAADISVKSEVEKVLALVQPEVIIHTASPTALSRDAALYHKVNVGGTRNLLECARSVKTVRAFVYTSSASIVHDSVSDLINADETFPVLYIPEQKEVYSHTKALADDLVLAANDPKSALLTACLRPAGMFGEGDLVTLQKMIENAESGKNRFQIGSGENLFDWTYVGNAARAHLLAAEALLKESSSPSRISDSSSIAGEAFFITNGDPMPFWDFVRAIGEAAGFPVDKKDIWVVPRSVGLAMATVAEWIVWMMSFGKQKSTMTRGGIRYSCLTRTYRIEKAKTMLGYEPSVTIKEGIRRGVGWWLADRKEKEKCQ</sequence>
<keyword evidence="5" id="KW-1185">Reference proteome</keyword>
<proteinExistence type="inferred from homology"/>
<dbReference type="InterPro" id="IPR002225">
    <property type="entry name" value="3Beta_OHSteriod_DH/Estase"/>
</dbReference>
<comment type="caution">
    <text evidence="4">The sequence shown here is derived from an EMBL/GenBank/DDBJ whole genome shotgun (WGS) entry which is preliminary data.</text>
</comment>
<dbReference type="OrthoDB" id="10058185at2759"/>
<dbReference type="PROSITE" id="PS51257">
    <property type="entry name" value="PROKAR_LIPOPROTEIN"/>
    <property type="match status" value="1"/>
</dbReference>
<dbReference type="InterPro" id="IPR036291">
    <property type="entry name" value="NAD(P)-bd_dom_sf"/>
</dbReference>
<dbReference type="GO" id="GO:0006694">
    <property type="term" value="P:steroid biosynthetic process"/>
    <property type="evidence" value="ECO:0007669"/>
    <property type="project" value="InterPro"/>
</dbReference>
<keyword evidence="2" id="KW-0560">Oxidoreductase</keyword>
<dbReference type="AlphaFoldDB" id="A0A8H3I7M1"/>
<feature type="domain" description="3-beta hydroxysteroid dehydrogenase/isomerase" evidence="3">
    <location>
        <begin position="11"/>
        <end position="279"/>
    </location>
</feature>
<organism evidence="4 5">
    <name type="scientific">Heterodermia speciosa</name>
    <dbReference type="NCBI Taxonomy" id="116794"/>
    <lineage>
        <taxon>Eukaryota</taxon>
        <taxon>Fungi</taxon>
        <taxon>Dikarya</taxon>
        <taxon>Ascomycota</taxon>
        <taxon>Pezizomycotina</taxon>
        <taxon>Lecanoromycetes</taxon>
        <taxon>OSLEUM clade</taxon>
        <taxon>Lecanoromycetidae</taxon>
        <taxon>Caliciales</taxon>
        <taxon>Physciaceae</taxon>
        <taxon>Heterodermia</taxon>
    </lineage>
</organism>
<name>A0A8H3I7M1_9LECA</name>